<dbReference type="NCBIfam" id="NF047581">
    <property type="entry name" value="gp105_phage_fam"/>
    <property type="match status" value="1"/>
</dbReference>
<dbReference type="Proteomes" id="UP000032735">
    <property type="component" value="Chromosome"/>
</dbReference>
<name>A0A068R1C1_9GAMM</name>
<reference evidence="1 2" key="1">
    <citation type="submission" date="2013-07" db="EMBL/GenBank/DDBJ databases">
        <authorList>
            <person name="Genoscope - CEA"/>
        </authorList>
    </citation>
    <scope>NUCLEOTIDE SEQUENCE [LARGE SCALE GENOMIC DNA]</scope>
    <source>
        <strain evidence="1 2">G6</strain>
    </source>
</reference>
<evidence type="ECO:0000313" key="1">
    <source>
        <dbReference type="EMBL" id="CDG20691.1"/>
    </source>
</evidence>
<evidence type="ECO:0000313" key="2">
    <source>
        <dbReference type="Proteomes" id="UP000032735"/>
    </source>
</evidence>
<dbReference type="Pfam" id="PF11681">
    <property type="entry name" value="Phage_Tube_PhiTE"/>
    <property type="match status" value="1"/>
</dbReference>
<dbReference type="InterPro" id="IPR021695">
    <property type="entry name" value="Phage_KPP10_Orf10"/>
</dbReference>
<dbReference type="EMBL" id="FO704551">
    <property type="protein sequence ID" value="CDG20691.1"/>
    <property type="molecule type" value="Genomic_DNA"/>
</dbReference>
<dbReference type="OrthoDB" id="5465433at2"/>
<protein>
    <recommendedName>
        <fullName evidence="3">Bacteriophage protein</fullName>
    </recommendedName>
</protein>
<gene>
    <name evidence="1" type="ORF">XPG1_1036</name>
</gene>
<dbReference type="STRING" id="1354304.XPG1_1036"/>
<dbReference type="AlphaFoldDB" id="A0A068R1C1"/>
<organism evidence="1 2">
    <name type="scientific">Xenorhabdus poinarii G6</name>
    <dbReference type="NCBI Taxonomy" id="1354304"/>
    <lineage>
        <taxon>Bacteria</taxon>
        <taxon>Pseudomonadati</taxon>
        <taxon>Pseudomonadota</taxon>
        <taxon>Gammaproteobacteria</taxon>
        <taxon>Enterobacterales</taxon>
        <taxon>Morganellaceae</taxon>
        <taxon>Xenorhabdus</taxon>
    </lineage>
</organism>
<evidence type="ECO:0008006" key="3">
    <source>
        <dbReference type="Google" id="ProtNLM"/>
    </source>
</evidence>
<dbReference type="KEGG" id="xpo:XPG1_1036"/>
<accession>A0A068R1C1</accession>
<dbReference type="RefSeq" id="WP_045958035.1">
    <property type="nucleotide sequence ID" value="NZ_FO704551.1"/>
</dbReference>
<dbReference type="HOGENOM" id="CLU_148035_0_0_6"/>
<proteinExistence type="predicted"/>
<sequence>MATYSFMDVSATITGVGGHVDLANGAATAEEGITTAMADAKNTMTVGADGEVMHSLSAGKNGTITVTLLKTSSANAKLMLMYNAQQFSSATWGNNLILIRNRVSGDTIAARSVAFQKIPDIANAKLGNTVSWVFDCGKIDTVLGTF</sequence>
<keyword evidence="2" id="KW-1185">Reference proteome</keyword>